<dbReference type="KEGG" id="psn:Pedsa_0597"/>
<dbReference type="Proteomes" id="UP000000310">
    <property type="component" value="Chromosome"/>
</dbReference>
<dbReference type="EMBL" id="CP002545">
    <property type="protein sequence ID" value="ADY51175.1"/>
    <property type="molecule type" value="Genomic_DNA"/>
</dbReference>
<reference evidence="3" key="2">
    <citation type="submission" date="2011-02" db="EMBL/GenBank/DDBJ databases">
        <title>The complete genome of Pedobacter saltans DSM 12145.</title>
        <authorList>
            <consortium name="US DOE Joint Genome Institute (JGI-PGF)"/>
            <person name="Lucas S."/>
            <person name="Copeland A."/>
            <person name="Lapidus A."/>
            <person name="Bruce D."/>
            <person name="Goodwin L."/>
            <person name="Pitluck S."/>
            <person name="Kyrpides N."/>
            <person name="Mavromatis K."/>
            <person name="Pagani I."/>
            <person name="Ivanova N."/>
            <person name="Ovchinnikova G."/>
            <person name="Lu M."/>
            <person name="Detter J.C."/>
            <person name="Han C."/>
            <person name="Land M."/>
            <person name="Hauser L."/>
            <person name="Markowitz V."/>
            <person name="Cheng J.-F."/>
            <person name="Hugenholtz P."/>
            <person name="Woyke T."/>
            <person name="Wu D."/>
            <person name="Tindall B."/>
            <person name="Pomrenke H.G."/>
            <person name="Brambilla E."/>
            <person name="Klenk H.-P."/>
            <person name="Eisen J.A."/>
        </authorList>
    </citation>
    <scope>NUCLEOTIDE SEQUENCE [LARGE SCALE GENOMIC DNA]</scope>
    <source>
        <strain evidence="3">ATCC 51119 / DSM 12145 / JCM 21818 / LMG 10337 / NBRC 100064 / NCIMB 13643</strain>
    </source>
</reference>
<organism evidence="2 3">
    <name type="scientific">Pseudopedobacter saltans (strain ATCC 51119 / DSM 12145 / JCM 21818 / CCUG 39354 / LMG 10337 / NBRC 100064 / NCIMB 13643)</name>
    <name type="common">Pedobacter saltans</name>
    <dbReference type="NCBI Taxonomy" id="762903"/>
    <lineage>
        <taxon>Bacteria</taxon>
        <taxon>Pseudomonadati</taxon>
        <taxon>Bacteroidota</taxon>
        <taxon>Sphingobacteriia</taxon>
        <taxon>Sphingobacteriales</taxon>
        <taxon>Sphingobacteriaceae</taxon>
        <taxon>Pseudopedobacter</taxon>
    </lineage>
</organism>
<dbReference type="eggNOG" id="COG1413">
    <property type="taxonomic scope" value="Bacteria"/>
</dbReference>
<protein>
    <recommendedName>
        <fullName evidence="4">HEAT repeat domain-containing protein</fullName>
    </recommendedName>
</protein>
<dbReference type="AlphaFoldDB" id="F0S7F0"/>
<dbReference type="STRING" id="762903.Pedsa_0597"/>
<dbReference type="SUPFAM" id="SSF48371">
    <property type="entry name" value="ARM repeat"/>
    <property type="match status" value="1"/>
</dbReference>
<dbReference type="InterPro" id="IPR016024">
    <property type="entry name" value="ARM-type_fold"/>
</dbReference>
<dbReference type="OrthoDB" id="1454284at2"/>
<accession>F0S7F0</accession>
<dbReference type="RefSeq" id="WP_013631677.1">
    <property type="nucleotide sequence ID" value="NC_015177.1"/>
</dbReference>
<keyword evidence="1" id="KW-1133">Transmembrane helix</keyword>
<evidence type="ECO:0000313" key="2">
    <source>
        <dbReference type="EMBL" id="ADY51175.1"/>
    </source>
</evidence>
<evidence type="ECO:0008006" key="4">
    <source>
        <dbReference type="Google" id="ProtNLM"/>
    </source>
</evidence>
<evidence type="ECO:0000256" key="1">
    <source>
        <dbReference type="SAM" id="Phobius"/>
    </source>
</evidence>
<keyword evidence="1" id="KW-0812">Transmembrane</keyword>
<reference evidence="2 3" key="1">
    <citation type="journal article" date="2011" name="Stand. Genomic Sci.">
        <title>Complete genome sequence of the gliding, heparinolytic Pedobacter saltans type strain (113).</title>
        <authorList>
            <person name="Liolios K."/>
            <person name="Sikorski J."/>
            <person name="Lu M."/>
            <person name="Nolan M."/>
            <person name="Lapidus A."/>
            <person name="Lucas S."/>
            <person name="Hammon N."/>
            <person name="Deshpande S."/>
            <person name="Cheng J.F."/>
            <person name="Tapia R."/>
            <person name="Han C."/>
            <person name="Goodwin L."/>
            <person name="Pitluck S."/>
            <person name="Huntemann M."/>
            <person name="Ivanova N."/>
            <person name="Pagani I."/>
            <person name="Mavromatis K."/>
            <person name="Ovchinikova G."/>
            <person name="Pati A."/>
            <person name="Chen A."/>
            <person name="Palaniappan K."/>
            <person name="Land M."/>
            <person name="Hauser L."/>
            <person name="Brambilla E.M."/>
            <person name="Kotsyurbenko O."/>
            <person name="Rohde M."/>
            <person name="Tindall B.J."/>
            <person name="Abt B."/>
            <person name="Goker M."/>
            <person name="Detter J.C."/>
            <person name="Woyke T."/>
            <person name="Bristow J."/>
            <person name="Eisen J.A."/>
            <person name="Markowitz V."/>
            <person name="Hugenholtz P."/>
            <person name="Klenk H.P."/>
            <person name="Kyrpides N.C."/>
        </authorList>
    </citation>
    <scope>NUCLEOTIDE SEQUENCE [LARGE SCALE GENOMIC DNA]</scope>
    <source>
        <strain evidence="3">ATCC 51119 / DSM 12145 / JCM 21818 / LMG 10337 / NBRC 100064 / NCIMB 13643</strain>
    </source>
</reference>
<dbReference type="Gene3D" id="1.25.10.10">
    <property type="entry name" value="Leucine-rich Repeat Variant"/>
    <property type="match status" value="1"/>
</dbReference>
<evidence type="ECO:0000313" key="3">
    <source>
        <dbReference type="Proteomes" id="UP000000310"/>
    </source>
</evidence>
<proteinExistence type="predicted"/>
<name>F0S7F0_PSESL</name>
<gene>
    <name evidence="2" type="ordered locus">Pedsa_0597</name>
</gene>
<keyword evidence="1" id="KW-0472">Membrane</keyword>
<dbReference type="HOGENOM" id="CLU_786982_0_0_10"/>
<feature type="transmembrane region" description="Helical" evidence="1">
    <location>
        <begin position="12"/>
        <end position="34"/>
    </location>
</feature>
<sequence length="355" mass="40932">MPTRVTIQELVIAIIVVLILVLLLTIIVLTYSFYRYRVLHNRESWKKIIEYKISEVIVDGQETIHNDKDFLGHLKDSSFRNLFLAVLVASNRKFSGAAQSELKKLFYGFQLDKDAWKKLRRKESYLVAIGIQELASMGVESAIPQITSLLESPRQQIYQEAQYAIVSFKGFEGLDFLNDLLYPLSDWQQLRLLSSLKEIPENSSKSISNWLGNQNESVVIFTLRLIKKFQLLSFYSQVWNMLDRATINTQIHIVRTLRVLENANTIQQLISVFSEKTEQVQLEILKALKIAKNKKSGPFLQQQLWEHPTVSIKIAAAEALIALEQQQYLQQIANENTTPEQLIQIIKHALQEKIC</sequence>
<keyword evidence="3" id="KW-1185">Reference proteome</keyword>
<dbReference type="InterPro" id="IPR011989">
    <property type="entry name" value="ARM-like"/>
</dbReference>